<dbReference type="GO" id="GO:0031012">
    <property type="term" value="C:extracellular matrix"/>
    <property type="evidence" value="ECO:0007669"/>
    <property type="project" value="TreeGrafter"/>
</dbReference>
<name>A0AAE1BW74_PETCI</name>
<dbReference type="InterPro" id="IPR003591">
    <property type="entry name" value="Leu-rich_rpt_typical-subtyp"/>
</dbReference>
<dbReference type="PANTHER" id="PTHR24373">
    <property type="entry name" value="SLIT RELATED LEUCINE-RICH REPEAT NEURONAL PROTEIN"/>
    <property type="match status" value="1"/>
</dbReference>
<evidence type="ECO:0000313" key="5">
    <source>
        <dbReference type="Proteomes" id="UP001286313"/>
    </source>
</evidence>
<organism evidence="4 5">
    <name type="scientific">Petrolisthes cinctipes</name>
    <name type="common">Flat porcelain crab</name>
    <dbReference type="NCBI Taxonomy" id="88211"/>
    <lineage>
        <taxon>Eukaryota</taxon>
        <taxon>Metazoa</taxon>
        <taxon>Ecdysozoa</taxon>
        <taxon>Arthropoda</taxon>
        <taxon>Crustacea</taxon>
        <taxon>Multicrustacea</taxon>
        <taxon>Malacostraca</taxon>
        <taxon>Eumalacostraca</taxon>
        <taxon>Eucarida</taxon>
        <taxon>Decapoda</taxon>
        <taxon>Pleocyemata</taxon>
        <taxon>Anomura</taxon>
        <taxon>Galatheoidea</taxon>
        <taxon>Porcellanidae</taxon>
        <taxon>Petrolisthes</taxon>
    </lineage>
</organism>
<keyword evidence="3" id="KW-0677">Repeat</keyword>
<evidence type="ECO:0000313" key="4">
    <source>
        <dbReference type="EMBL" id="KAK3856344.1"/>
    </source>
</evidence>
<accession>A0AAE1BW74</accession>
<dbReference type="Gene3D" id="3.80.10.10">
    <property type="entry name" value="Ribonuclease Inhibitor"/>
    <property type="match status" value="2"/>
</dbReference>
<sequence>MSEMPKKLPETVEHLTFSRNALPALITEMFIRWRHLEVLDLNDNHIRDIKPFAFRGLGHLKEISIQNNPLTELPQFSFAGLENVNQINLSKNRIQVINPYVFAGSRNIGMIILQENPLIKVRARAFSGLRTVQFLYLPSWVKVIESNAFYDLEGVGLLRLHSLDLHALRPHTFRGLRNVTQISIQESDLGVLKELAFEGLRNVGELRILNNKVDEVEALEVCEEANIDGVMVRGNHFLQVTRQSPLRINANHRSIVTENYLPCTCQLWWVLESPLAIQNQMFPRHNYCVSPYAMHGKPISKVNLTNLERCPAPQELQLPSEQDTSGGRVAMAGHVCVHLLAFMCVVGGHW</sequence>
<keyword evidence="1" id="KW-0433">Leucine-rich repeat</keyword>
<evidence type="ECO:0000256" key="3">
    <source>
        <dbReference type="ARBA" id="ARBA00022737"/>
    </source>
</evidence>
<keyword evidence="2" id="KW-0732">Signal</keyword>
<dbReference type="SMART" id="SM00369">
    <property type="entry name" value="LRR_TYP"/>
    <property type="match status" value="3"/>
</dbReference>
<evidence type="ECO:0000256" key="2">
    <source>
        <dbReference type="ARBA" id="ARBA00022729"/>
    </source>
</evidence>
<dbReference type="InterPro" id="IPR001611">
    <property type="entry name" value="Leu-rich_rpt"/>
</dbReference>
<dbReference type="PROSITE" id="PS51450">
    <property type="entry name" value="LRR"/>
    <property type="match status" value="1"/>
</dbReference>
<dbReference type="EMBL" id="JAWQEG010005914">
    <property type="protein sequence ID" value="KAK3856344.1"/>
    <property type="molecule type" value="Genomic_DNA"/>
</dbReference>
<dbReference type="PANTHER" id="PTHR24373:SF370">
    <property type="entry name" value="FISH-LIPS, ISOFORM E"/>
    <property type="match status" value="1"/>
</dbReference>
<dbReference type="SUPFAM" id="SSF52058">
    <property type="entry name" value="L domain-like"/>
    <property type="match status" value="1"/>
</dbReference>
<comment type="caution">
    <text evidence="4">The sequence shown here is derived from an EMBL/GenBank/DDBJ whole genome shotgun (WGS) entry which is preliminary data.</text>
</comment>
<evidence type="ECO:0000256" key="1">
    <source>
        <dbReference type="ARBA" id="ARBA00022614"/>
    </source>
</evidence>
<dbReference type="InterPro" id="IPR032675">
    <property type="entry name" value="LRR_dom_sf"/>
</dbReference>
<dbReference type="GO" id="GO:0005615">
    <property type="term" value="C:extracellular space"/>
    <property type="evidence" value="ECO:0007669"/>
    <property type="project" value="TreeGrafter"/>
</dbReference>
<dbReference type="InterPro" id="IPR050328">
    <property type="entry name" value="Dev_Immune_Receptor"/>
</dbReference>
<keyword evidence="5" id="KW-1185">Reference proteome</keyword>
<dbReference type="InterPro" id="IPR026906">
    <property type="entry name" value="LRR_5"/>
</dbReference>
<dbReference type="Pfam" id="PF13306">
    <property type="entry name" value="LRR_5"/>
    <property type="match status" value="1"/>
</dbReference>
<proteinExistence type="predicted"/>
<reference evidence="4" key="1">
    <citation type="submission" date="2023-10" db="EMBL/GenBank/DDBJ databases">
        <title>Genome assemblies of two species of porcelain crab, Petrolisthes cinctipes and Petrolisthes manimaculis (Anomura: Porcellanidae).</title>
        <authorList>
            <person name="Angst P."/>
        </authorList>
    </citation>
    <scope>NUCLEOTIDE SEQUENCE</scope>
    <source>
        <strain evidence="4">PB745_01</strain>
        <tissue evidence="4">Gill</tissue>
    </source>
</reference>
<dbReference type="AlphaFoldDB" id="A0AAE1BW74"/>
<dbReference type="Proteomes" id="UP001286313">
    <property type="component" value="Unassembled WGS sequence"/>
</dbReference>
<protein>
    <submittedName>
        <fullName evidence="4">Uncharacterized protein</fullName>
    </submittedName>
</protein>
<gene>
    <name evidence="4" type="ORF">Pcinc_037332</name>
</gene>